<keyword evidence="2" id="KW-1185">Reference proteome</keyword>
<evidence type="ECO:0000313" key="1">
    <source>
        <dbReference type="EMBL" id="QHQ63153.1"/>
    </source>
</evidence>
<organism evidence="1 2">
    <name type="scientific">Anaerocolumna sedimenticola</name>
    <dbReference type="NCBI Taxonomy" id="2696063"/>
    <lineage>
        <taxon>Bacteria</taxon>
        <taxon>Bacillati</taxon>
        <taxon>Bacillota</taxon>
        <taxon>Clostridia</taxon>
        <taxon>Lachnospirales</taxon>
        <taxon>Lachnospiraceae</taxon>
        <taxon>Anaerocolumna</taxon>
    </lineage>
</organism>
<proteinExistence type="predicted"/>
<evidence type="ECO:0000313" key="2">
    <source>
        <dbReference type="Proteomes" id="UP000464314"/>
    </source>
</evidence>
<dbReference type="EMBL" id="CP048000">
    <property type="protein sequence ID" value="QHQ63153.1"/>
    <property type="molecule type" value="Genomic_DNA"/>
</dbReference>
<reference evidence="1 2" key="1">
    <citation type="submission" date="2020-01" db="EMBL/GenBank/DDBJ databases">
        <title>Genome analysis of Anaerocolumna sp. CBA3638.</title>
        <authorList>
            <person name="Kim J."/>
            <person name="Roh S.W."/>
        </authorList>
    </citation>
    <scope>NUCLEOTIDE SEQUENCE [LARGE SCALE GENOMIC DNA]</scope>
    <source>
        <strain evidence="1 2">CBA3638</strain>
    </source>
</reference>
<dbReference type="AlphaFoldDB" id="A0A6P1TRR0"/>
<accession>A0A6P1TRR0</accession>
<dbReference type="KEGG" id="anr:Ana3638_22215"/>
<gene>
    <name evidence="1" type="ORF">Ana3638_22215</name>
</gene>
<dbReference type="RefSeq" id="WP_161839974.1">
    <property type="nucleotide sequence ID" value="NZ_CP048000.1"/>
</dbReference>
<dbReference type="Proteomes" id="UP000464314">
    <property type="component" value="Chromosome"/>
</dbReference>
<name>A0A6P1TRR0_9FIRM</name>
<protein>
    <submittedName>
        <fullName evidence="1">Uncharacterized protein</fullName>
    </submittedName>
</protein>
<sequence>MSDINVRLKAEEWVIDGQEAGLIIPSEDQVKEFNNQAEVIIKYPKVLKNNGNQYYFFIMYADKNNIQSIAKTIKFID</sequence>